<dbReference type="InterPro" id="IPR045527">
    <property type="entry name" value="DUF6470"/>
</dbReference>
<evidence type="ECO:0000313" key="1">
    <source>
        <dbReference type="EMBL" id="ODM04592.1"/>
    </source>
</evidence>
<organism evidence="1 2">
    <name type="scientific">Eisenbergiella tayi</name>
    <dbReference type="NCBI Taxonomy" id="1432052"/>
    <lineage>
        <taxon>Bacteria</taxon>
        <taxon>Bacillati</taxon>
        <taxon>Bacillota</taxon>
        <taxon>Clostridia</taxon>
        <taxon>Lachnospirales</taxon>
        <taxon>Lachnospiraceae</taxon>
        <taxon>Eisenbergiella</taxon>
    </lineage>
</organism>
<name>A0A1E3A749_9FIRM</name>
<gene>
    <name evidence="1" type="ORF">BEI61_05401</name>
</gene>
<dbReference type="Proteomes" id="UP000094067">
    <property type="component" value="Unassembled WGS sequence"/>
</dbReference>
<comment type="caution">
    <text evidence="1">The sequence shown here is derived from an EMBL/GenBank/DDBJ whole genome shotgun (WGS) entry which is preliminary data.</text>
</comment>
<dbReference type="Pfam" id="PF20074">
    <property type="entry name" value="DUF6470"/>
    <property type="match status" value="1"/>
</dbReference>
<proteinExistence type="predicted"/>
<accession>A0A1E3A749</accession>
<protein>
    <submittedName>
        <fullName evidence="1">Uncharacterized protein</fullName>
    </submittedName>
</protein>
<sequence length="201" mass="22249">MNVLKITTTPIKLSMSSQKARLESYLPEPELGIIRTPSRLNMKSENIKVNIDTSAARDSLGFKTARSLNRDAAVFGKQAAADATGRYAQMGNQMMQIQKGVTIPEIVQNQMMAQTKVTTGFEFLPAVGPDISWDPGSLAIDYTPSRIEFDPQPDMQEAVYVPGELNINVEQYPKVEIEYVGEPMYVPPSASPEYEERDGLS</sequence>
<reference evidence="1 2" key="1">
    <citation type="submission" date="2016-07" db="EMBL/GenBank/DDBJ databases">
        <title>Characterization of isolates of Eisenbergiella tayi derived from blood cultures, using whole genome sequencing.</title>
        <authorList>
            <person name="Burdz T."/>
            <person name="Wiebe D."/>
            <person name="Huynh C."/>
            <person name="Bernard K."/>
        </authorList>
    </citation>
    <scope>NUCLEOTIDE SEQUENCE [LARGE SCALE GENOMIC DNA]</scope>
    <source>
        <strain evidence="1 2">NML 110608</strain>
    </source>
</reference>
<dbReference type="PATRIC" id="fig|1432052.4.peg.6008"/>
<dbReference type="RefSeq" id="WP_069154695.1">
    <property type="nucleotide sequence ID" value="NZ_MCGH01000003.1"/>
</dbReference>
<dbReference type="EMBL" id="MCGH01000003">
    <property type="protein sequence ID" value="ODM04592.1"/>
    <property type="molecule type" value="Genomic_DNA"/>
</dbReference>
<dbReference type="AlphaFoldDB" id="A0A1E3A749"/>
<evidence type="ECO:0000313" key="2">
    <source>
        <dbReference type="Proteomes" id="UP000094067"/>
    </source>
</evidence>